<evidence type="ECO:0000256" key="5">
    <source>
        <dbReference type="ARBA" id="ARBA00022553"/>
    </source>
</evidence>
<feature type="compositionally biased region" description="Basic and acidic residues" evidence="12">
    <location>
        <begin position="15"/>
        <end position="27"/>
    </location>
</feature>
<feature type="domain" description="S1 motif" evidence="13">
    <location>
        <begin position="559"/>
        <end position="633"/>
    </location>
</feature>
<dbReference type="Gene3D" id="2.40.50.140">
    <property type="entry name" value="Nucleic acid-binding proteins"/>
    <property type="match status" value="11"/>
</dbReference>
<feature type="domain" description="S1 motif" evidence="13">
    <location>
        <begin position="1135"/>
        <end position="1204"/>
    </location>
</feature>
<dbReference type="CDD" id="cd05697">
    <property type="entry name" value="S1_Rrp5_repeat_hs5"/>
    <property type="match status" value="1"/>
</dbReference>
<proteinExistence type="predicted"/>
<feature type="region of interest" description="Disordered" evidence="12">
    <location>
        <begin position="97"/>
        <end position="134"/>
    </location>
</feature>
<feature type="compositionally biased region" description="Acidic residues" evidence="12">
    <location>
        <begin position="1437"/>
        <end position="1450"/>
    </location>
</feature>
<feature type="compositionally biased region" description="Basic and acidic residues" evidence="12">
    <location>
        <begin position="1504"/>
        <end position="1515"/>
    </location>
</feature>
<keyword evidence="11" id="KW-0175">Coiled coil</keyword>
<dbReference type="InterPro" id="IPR057302">
    <property type="entry name" value="Rrp5_S1"/>
</dbReference>
<feature type="domain" description="S1 motif" evidence="13">
    <location>
        <begin position="941"/>
        <end position="1017"/>
    </location>
</feature>
<dbReference type="GO" id="GO:0003723">
    <property type="term" value="F:RNA binding"/>
    <property type="evidence" value="ECO:0007669"/>
    <property type="project" value="TreeGrafter"/>
</dbReference>
<feature type="compositionally biased region" description="Basic and acidic residues" evidence="12">
    <location>
        <begin position="1778"/>
        <end position="1792"/>
    </location>
</feature>
<evidence type="ECO:0000256" key="11">
    <source>
        <dbReference type="SAM" id="Coils"/>
    </source>
</evidence>
<dbReference type="Pfam" id="PF05843">
    <property type="entry name" value="Suf"/>
    <property type="match status" value="1"/>
</dbReference>
<keyword evidence="15" id="KW-1185">Reference proteome</keyword>
<dbReference type="GO" id="GO:0032040">
    <property type="term" value="C:small-subunit processome"/>
    <property type="evidence" value="ECO:0007669"/>
    <property type="project" value="TreeGrafter"/>
</dbReference>
<evidence type="ECO:0000256" key="6">
    <source>
        <dbReference type="ARBA" id="ARBA00022737"/>
    </source>
</evidence>
<dbReference type="EMBL" id="MU001896">
    <property type="protein sequence ID" value="KAF2794297.1"/>
    <property type="molecule type" value="Genomic_DNA"/>
</dbReference>
<evidence type="ECO:0000256" key="2">
    <source>
        <dbReference type="ARBA" id="ARBA00004604"/>
    </source>
</evidence>
<dbReference type="PROSITE" id="PS50126">
    <property type="entry name" value="S1"/>
    <property type="match status" value="11"/>
</dbReference>
<sequence length="1792" mass="198156">MAPIKRKADQAAASVKKEKGASHDRSAKRQRKSDVSTAEIKSTKPPIEKSESTPQKSIFRDEEKSFPRGGASVLTPLEHKQIQIKATQDVLFEQSGLKRGGEDGLSDDGSDAGMQEAPKAGKKKKSKKSKKAHAAEEDKIIRVEGLSYKKLAIGTMILGQVAEVTAQNIVLALPNNLVGYVPITAISDKLTARIEKLAEEEDEETNNAENDSEDTEDVDLKDMFFIGQYLRAYVTATTEDALAKGVTKTKKKIELSIHPKLVNRGIDKSTLVANGMIQASVVSNEDHGLVMDMGLEDAQLKGFLAKSELGSKVQHAKVQEGAVFMCLVSGLNPDGRIVKLSADQEKSGNLKKTNTLIKAPTIDVFLPGVAVDVLVTDSTPNTITGKVMGLIDATADIIHSGAAEKGEDVSEKYKIGSKIKARIIFTCPDSDPKKVGISLLEHVLSLSCRMSGKPKQKKQPLDILPISSFVEEAKVTKVEPLVGVYFDLGVRDVTGYAHISKLADGRVEKLSDSTGTFKLESKHRARIIGYNPIDGLFQISLEQNVLDQPFLRVEDIRVGQVVKGKVQKLFADKSGSTSVLVHLSEGIVALVPEMHLADVHLQHPERKFREGAPVTARVLSTDLEKHHVKLTLKKSLVNSEAEPWTDYSRIVKGATGPGTLVNINQSGAVVQFYGEITAWLPASEMSEAYIEDATKHFSRGQVVNVRVLSVDHEQERMLVSCKDPNAKDADKESLFQSFHHGDLVNGTVIEKALDSATVDLGHGIKGILRIGHLTDGSEKKDKSTMTRIRVGGPLEDVVVIDKHPKSMTVTLSNKPSLRKAAQAQTLITKFEDVHKGESVDGFVRGVQPDKIFVEFGGGIVGLLFQSQLPDDMAQAPNFGLRKDQSITARVTHVDSDKARLWLSMKSDTETKTTSNPETATAEATVNAVDDKIKSTADLPFGASTTVRIKSVKSDQINVQVADNIQGRISVAEMFNSWEDIEDKKHPLRQFKNNENIKVKVLGMHDVRNHRFLPITHRQGKIPIFELTAKKEKLKSESDVFALHKIAVGSVFVAFVNNITDRYVWVNISANVRGRIDLLDLSDDLSLLADVEGNFPIGCALKVHVKAVDVGAGRLDLTATSTPSTKSLGLEDLKEGLVLPARVTKVNESSIVVQINENIAGPIYLEQLADDYEKAKPSSHKPGDIVRVCVIEIDVPNKRLGLSARPSRVLSSSLPIKDPEIKDRSQLQVQQVLRGFIKRVADNGVFVRLGHNVDAFIRVSHLSDTFVKDWKAAYQVDQLVIGKIIALNENLKSPQMSLKKSIVEGTYVPLLQFNDMEVGQIVTAKVRHVEDYGVFLVVDNSHNVSGLCHKSELADKPVDNVKDLYKEGDVVKAKVLEIKMAKRRVNFGLKYSYIKGEDSEDEDERDEDASDADSNAEDDENEELDEDVDMRSVKSAESDEDMSAQEDSDDEASPHLSKNTLAAGLSTSGFDWTGAALDFDDKNAISDISSDEETSKKKKKHKKATIKEDRTGDLDAHGPQSVADYERLLLGQPNSAELWVRYMVFQRELNEIEKARQIARRALATMNSREEKERLDVWTALLHLENDFGSDDLLQETFKEAYQYNDSREIHERMIKIYISSGKLDKADTLYQSMAKNKTFTSTPSLWLSYASFLISTLEPPSPARARNLLQRATQSVPSTEHRYLTTKFAALEFKSENGDPERGRTIFEGLVSTWPKKGDVWDVYLSLEIAHGGEENVRSLFERMAKLKMKKRRAANFFKKWVEWEESVGNKKGVSKVKAAEQEWSEKKDGEE</sequence>
<dbReference type="PANTHER" id="PTHR23270">
    <property type="entry name" value="PROGRAMMED CELL DEATH PROTEIN 11 PRE-RRNA PROCESSING PROTEIN RRP5"/>
    <property type="match status" value="1"/>
</dbReference>
<evidence type="ECO:0000256" key="3">
    <source>
        <dbReference type="ARBA" id="ARBA00022517"/>
    </source>
</evidence>
<dbReference type="InterPro" id="IPR003107">
    <property type="entry name" value="HAT"/>
</dbReference>
<keyword evidence="3" id="KW-0690">Ribosome biogenesis</keyword>
<dbReference type="FunFam" id="2.40.50.140:FF:000196">
    <property type="entry name" value="rRNA biogenesis protein RRP5"/>
    <property type="match status" value="1"/>
</dbReference>
<evidence type="ECO:0000259" key="13">
    <source>
        <dbReference type="PROSITE" id="PS50126"/>
    </source>
</evidence>
<dbReference type="Gene3D" id="1.25.40.10">
    <property type="entry name" value="Tetratricopeptide repeat domain"/>
    <property type="match status" value="1"/>
</dbReference>
<dbReference type="InterPro" id="IPR008847">
    <property type="entry name" value="Suf"/>
</dbReference>
<evidence type="ECO:0000256" key="4">
    <source>
        <dbReference type="ARBA" id="ARBA00022552"/>
    </source>
</evidence>
<feature type="region of interest" description="Disordered" evidence="12">
    <location>
        <begin position="1"/>
        <end position="74"/>
    </location>
</feature>
<feature type="domain" description="S1 motif" evidence="13">
    <location>
        <begin position="741"/>
        <end position="814"/>
    </location>
</feature>
<dbReference type="Proteomes" id="UP000799757">
    <property type="component" value="Unassembled WGS sequence"/>
</dbReference>
<reference evidence="14" key="1">
    <citation type="journal article" date="2020" name="Stud. Mycol.">
        <title>101 Dothideomycetes genomes: a test case for predicting lifestyles and emergence of pathogens.</title>
        <authorList>
            <person name="Haridas S."/>
            <person name="Albert R."/>
            <person name="Binder M."/>
            <person name="Bloem J."/>
            <person name="Labutti K."/>
            <person name="Salamov A."/>
            <person name="Andreopoulos B."/>
            <person name="Baker S."/>
            <person name="Barry K."/>
            <person name="Bills G."/>
            <person name="Bluhm B."/>
            <person name="Cannon C."/>
            <person name="Castanera R."/>
            <person name="Culley D."/>
            <person name="Daum C."/>
            <person name="Ezra D."/>
            <person name="Gonzalez J."/>
            <person name="Henrissat B."/>
            <person name="Kuo A."/>
            <person name="Liang C."/>
            <person name="Lipzen A."/>
            <person name="Lutzoni F."/>
            <person name="Magnuson J."/>
            <person name="Mondo S."/>
            <person name="Nolan M."/>
            <person name="Ohm R."/>
            <person name="Pangilinan J."/>
            <person name="Park H.-J."/>
            <person name="Ramirez L."/>
            <person name="Alfaro M."/>
            <person name="Sun H."/>
            <person name="Tritt A."/>
            <person name="Yoshinaga Y."/>
            <person name="Zwiers L.-H."/>
            <person name="Turgeon B."/>
            <person name="Goodwin S."/>
            <person name="Spatafora J."/>
            <person name="Crous P."/>
            <person name="Grigoriev I."/>
        </authorList>
    </citation>
    <scope>NUCLEOTIDE SEQUENCE</scope>
    <source>
        <strain evidence="14">CBS 109.77</strain>
    </source>
</reference>
<dbReference type="CDD" id="cd05693">
    <property type="entry name" value="S1_Rrp5_repeat_hs1_sc1"/>
    <property type="match status" value="1"/>
</dbReference>
<feature type="non-terminal residue" evidence="14">
    <location>
        <position position="1"/>
    </location>
</feature>
<accession>A0A6A6XF21</accession>
<feature type="domain" description="S1 motif" evidence="13">
    <location>
        <begin position="1048"/>
        <end position="1119"/>
    </location>
</feature>
<feature type="domain" description="S1 motif" evidence="13">
    <location>
        <begin position="467"/>
        <end position="542"/>
    </location>
</feature>
<dbReference type="FunFam" id="2.40.50.140:FF:000155">
    <property type="entry name" value="rRNA biogenesis protein RRP5"/>
    <property type="match status" value="1"/>
</dbReference>
<dbReference type="CDD" id="cd05702">
    <property type="entry name" value="S1_Rrp5_repeat_hs11_sc8"/>
    <property type="match status" value="1"/>
</dbReference>
<keyword evidence="7" id="KW-0539">Nucleus</keyword>
<dbReference type="InterPro" id="IPR048058">
    <property type="entry name" value="Rrp5_S1_rpt_hs11_sc8"/>
</dbReference>
<dbReference type="PANTHER" id="PTHR23270:SF10">
    <property type="entry name" value="PROTEIN RRP5 HOMOLOG"/>
    <property type="match status" value="1"/>
</dbReference>
<keyword evidence="6" id="KW-0677">Repeat</keyword>
<feature type="compositionally biased region" description="Acidic residues" evidence="12">
    <location>
        <begin position="1397"/>
        <end position="1427"/>
    </location>
</feature>
<feature type="domain" description="S1 motif" evidence="13">
    <location>
        <begin position="836"/>
        <end position="905"/>
    </location>
</feature>
<evidence type="ECO:0000256" key="9">
    <source>
        <dbReference type="ARBA" id="ARBA00073619"/>
    </source>
</evidence>
<dbReference type="SUPFAM" id="SSF48452">
    <property type="entry name" value="TPR-like"/>
    <property type="match status" value="2"/>
</dbReference>
<dbReference type="InterPro" id="IPR003029">
    <property type="entry name" value="S1_domain"/>
</dbReference>
<evidence type="ECO:0000256" key="12">
    <source>
        <dbReference type="SAM" id="MobiDB-lite"/>
    </source>
</evidence>
<dbReference type="FunFam" id="2.40.50.140:FF:000279">
    <property type="entry name" value="rRNA biogenesis protein rrp5"/>
    <property type="match status" value="1"/>
</dbReference>
<feature type="compositionally biased region" description="Basic residues" evidence="12">
    <location>
        <begin position="120"/>
        <end position="132"/>
    </location>
</feature>
<evidence type="ECO:0000256" key="8">
    <source>
        <dbReference type="ARBA" id="ARBA00055575"/>
    </source>
</evidence>
<keyword evidence="5" id="KW-0597">Phosphoprotein</keyword>
<dbReference type="FunFam" id="2.40.50.140:FF:000278">
    <property type="entry name" value="rRNA biogenesis protein rrp5"/>
    <property type="match status" value="1"/>
</dbReference>
<feature type="region of interest" description="Disordered" evidence="12">
    <location>
        <begin position="1768"/>
        <end position="1792"/>
    </location>
</feature>
<dbReference type="SUPFAM" id="SSF50249">
    <property type="entry name" value="Nucleic acid-binding proteins"/>
    <property type="match status" value="12"/>
</dbReference>
<gene>
    <name evidence="14" type="ORF">K505DRAFT_374750</name>
</gene>
<dbReference type="InterPro" id="IPR011990">
    <property type="entry name" value="TPR-like_helical_dom_sf"/>
</dbReference>
<dbReference type="CDD" id="cd05698">
    <property type="entry name" value="S1_Rrp5_repeat_hs6_sc5"/>
    <property type="match status" value="1"/>
</dbReference>
<dbReference type="CDD" id="cd05706">
    <property type="entry name" value="S1_Rrp5_repeat_sc10"/>
    <property type="match status" value="1"/>
</dbReference>
<dbReference type="InterPro" id="IPR057301">
    <property type="entry name" value="Rrp5_OB_4th"/>
</dbReference>
<organism evidence="14 15">
    <name type="scientific">Melanomma pulvis-pyrius CBS 109.77</name>
    <dbReference type="NCBI Taxonomy" id="1314802"/>
    <lineage>
        <taxon>Eukaryota</taxon>
        <taxon>Fungi</taxon>
        <taxon>Dikarya</taxon>
        <taxon>Ascomycota</taxon>
        <taxon>Pezizomycotina</taxon>
        <taxon>Dothideomycetes</taxon>
        <taxon>Pleosporomycetidae</taxon>
        <taxon>Pleosporales</taxon>
        <taxon>Melanommataceae</taxon>
        <taxon>Melanomma</taxon>
    </lineage>
</organism>
<feature type="domain" description="S1 motif" evidence="13">
    <location>
        <begin position="1318"/>
        <end position="1389"/>
    </location>
</feature>
<dbReference type="Pfam" id="PF23459">
    <property type="entry name" value="S1_RRP5"/>
    <property type="match status" value="1"/>
</dbReference>
<feature type="region of interest" description="Disordered" evidence="12">
    <location>
        <begin position="1395"/>
        <end position="1455"/>
    </location>
</feature>
<dbReference type="FunFam" id="2.40.50.140:FF:000103">
    <property type="entry name" value="protein RRP5 homolog"/>
    <property type="match status" value="2"/>
</dbReference>
<dbReference type="InterPro" id="IPR048059">
    <property type="entry name" value="Rrp5_S1_rpt_hs1_sc1"/>
</dbReference>
<feature type="region of interest" description="Disordered" evidence="12">
    <location>
        <begin position="1489"/>
        <end position="1517"/>
    </location>
</feature>
<feature type="coiled-coil region" evidence="11">
    <location>
        <begin position="187"/>
        <end position="218"/>
    </location>
</feature>
<dbReference type="GO" id="GO:0006364">
    <property type="term" value="P:rRNA processing"/>
    <property type="evidence" value="ECO:0007669"/>
    <property type="project" value="UniProtKB-KW"/>
</dbReference>
<evidence type="ECO:0000313" key="15">
    <source>
        <dbReference type="Proteomes" id="UP000799757"/>
    </source>
</evidence>
<comment type="subcellular location">
    <subcellularLocation>
        <location evidence="2">Nucleus</location>
        <location evidence="2">Nucleolus</location>
    </subcellularLocation>
</comment>
<evidence type="ECO:0000313" key="14">
    <source>
        <dbReference type="EMBL" id="KAF2794297.1"/>
    </source>
</evidence>
<dbReference type="InterPro" id="IPR045209">
    <property type="entry name" value="Rrp5"/>
</dbReference>
<comment type="function">
    <text evidence="1">Component of the cleavage factor IA (CFIA) complex, which is involved in the endonucleolytic cleavage during polyadenylation-dependent pre-mRNA 3'-end formation.</text>
</comment>
<dbReference type="SMART" id="SM00316">
    <property type="entry name" value="S1"/>
    <property type="match status" value="13"/>
</dbReference>
<feature type="domain" description="S1 motif" evidence="13">
    <location>
        <begin position="154"/>
        <end position="258"/>
    </location>
</feature>
<feature type="domain" description="S1 motif" evidence="13">
    <location>
        <begin position="653"/>
        <end position="722"/>
    </location>
</feature>
<dbReference type="OrthoDB" id="412781at2759"/>
<dbReference type="FunFam" id="2.40.50.140:FF:000159">
    <property type="entry name" value="rRNA biogenesis protein rrp5"/>
    <property type="match status" value="1"/>
</dbReference>
<keyword evidence="4" id="KW-0698">rRNA processing</keyword>
<evidence type="ECO:0000256" key="7">
    <source>
        <dbReference type="ARBA" id="ARBA00023242"/>
    </source>
</evidence>
<feature type="domain" description="S1 motif" evidence="13">
    <location>
        <begin position="1229"/>
        <end position="1298"/>
    </location>
</feature>
<dbReference type="Pfam" id="PF24685">
    <property type="entry name" value="OB_RRP5_4th"/>
    <property type="match status" value="1"/>
</dbReference>
<protein>
    <recommendedName>
        <fullName evidence="9">rRNA biogenesis protein RRP5</fullName>
    </recommendedName>
    <alternativeName>
        <fullName evidence="10">Ribosomal RNA-processing protein 5</fullName>
    </alternativeName>
</protein>
<dbReference type="InterPro" id="IPR012340">
    <property type="entry name" value="NA-bd_OB-fold"/>
</dbReference>
<name>A0A6A6XF21_9PLEO</name>
<dbReference type="Pfam" id="PF00575">
    <property type="entry name" value="S1"/>
    <property type="match status" value="5"/>
</dbReference>
<evidence type="ECO:0000256" key="1">
    <source>
        <dbReference type="ARBA" id="ARBA00002863"/>
    </source>
</evidence>
<comment type="function">
    <text evidence="8">Involved in the biogenesis of rRNA. Required for the formation of 18S and 5.8S rRNA.</text>
</comment>
<evidence type="ECO:0000256" key="10">
    <source>
        <dbReference type="ARBA" id="ARBA00076674"/>
    </source>
</evidence>
<dbReference type="SMART" id="SM00386">
    <property type="entry name" value="HAT"/>
    <property type="match status" value="6"/>
</dbReference>